<keyword evidence="2" id="KW-1185">Reference proteome</keyword>
<dbReference type="Pfam" id="PF11751">
    <property type="entry name" value="PorP_SprF"/>
    <property type="match status" value="1"/>
</dbReference>
<dbReference type="AlphaFoldDB" id="A0A1H9VBP6"/>
<name>A0A1H9VBP6_9SPHI</name>
<dbReference type="InterPro" id="IPR019861">
    <property type="entry name" value="PorP/SprF_Bacteroidetes"/>
</dbReference>
<evidence type="ECO:0000313" key="1">
    <source>
        <dbReference type="EMBL" id="SES18864.1"/>
    </source>
</evidence>
<gene>
    <name evidence="1" type="ORF">SAMN04488023_14032</name>
</gene>
<proteinExistence type="predicted"/>
<evidence type="ECO:0000313" key="2">
    <source>
        <dbReference type="Proteomes" id="UP000199572"/>
    </source>
</evidence>
<sequence length="323" mass="35997">MKKIILIGIFNLMSILVWSQQNAQFGQYLFNGLYINPAYAGYKEELYLQAFARTQWTGIKGAPQTLSISADEAIREESLGIGAIITKDKIGAQSSLTASANLAYRIKLDRTETNILAFGLGAGVMQLGLDGSLLNPVEQGDNRIPAGNVSQIMPDIRAGIHYSNEKFFIGLSADNLLTKTLSNTDDYRLLNVKVEPHFYLTSGLALPLNNNFVFRPSFLIKDDLHGPTSLDLNAFMLINERFWIGGMYRTSVKLYPKSNLASGLTAKSAMGVISEFFIQQNLRIGYGFDYSLNKLGNYDYGSHEISIGYYLVTKKSRRPKCYF</sequence>
<dbReference type="STRING" id="390241.SAMN04488023_14032"/>
<dbReference type="Proteomes" id="UP000199572">
    <property type="component" value="Unassembled WGS sequence"/>
</dbReference>
<protein>
    <submittedName>
        <fullName evidence="1">Type IX secretion system membrane protein, PorP/SprF family</fullName>
    </submittedName>
</protein>
<organism evidence="1 2">
    <name type="scientific">Pedobacter rhizosphaerae</name>
    <dbReference type="NCBI Taxonomy" id="390241"/>
    <lineage>
        <taxon>Bacteria</taxon>
        <taxon>Pseudomonadati</taxon>
        <taxon>Bacteroidota</taxon>
        <taxon>Sphingobacteriia</taxon>
        <taxon>Sphingobacteriales</taxon>
        <taxon>Sphingobacteriaceae</taxon>
        <taxon>Pedobacter</taxon>
    </lineage>
</organism>
<dbReference type="NCBIfam" id="TIGR03519">
    <property type="entry name" value="T9SS_PorP_fam"/>
    <property type="match status" value="1"/>
</dbReference>
<dbReference type="EMBL" id="FOGG01000040">
    <property type="protein sequence ID" value="SES18864.1"/>
    <property type="molecule type" value="Genomic_DNA"/>
</dbReference>
<dbReference type="OrthoDB" id="1493187at2"/>
<dbReference type="RefSeq" id="WP_090888524.1">
    <property type="nucleotide sequence ID" value="NZ_FOGG01000040.1"/>
</dbReference>
<reference evidence="1 2" key="1">
    <citation type="submission" date="2016-10" db="EMBL/GenBank/DDBJ databases">
        <authorList>
            <person name="de Groot N.N."/>
        </authorList>
    </citation>
    <scope>NUCLEOTIDE SEQUENCE [LARGE SCALE GENOMIC DNA]</scope>
    <source>
        <strain evidence="1 2">DSM 18610</strain>
    </source>
</reference>
<accession>A0A1H9VBP6</accession>